<feature type="transmembrane region" description="Helical" evidence="1">
    <location>
        <begin position="6"/>
        <end position="26"/>
    </location>
</feature>
<keyword evidence="1" id="KW-1133">Transmembrane helix</keyword>
<evidence type="ECO:0000313" key="2">
    <source>
        <dbReference type="EMBL" id="MBW4769037.1"/>
    </source>
</evidence>
<feature type="transmembrane region" description="Helical" evidence="1">
    <location>
        <begin position="57"/>
        <end position="74"/>
    </location>
</feature>
<comment type="caution">
    <text evidence="2">The sequence shown here is derived from an EMBL/GenBank/DDBJ whole genome shotgun (WGS) entry which is preliminary data.</text>
</comment>
<protein>
    <recommendedName>
        <fullName evidence="4">Bacterial Pleckstrin homology domain-containing protein</fullName>
    </recommendedName>
</protein>
<reference evidence="2 3" key="1">
    <citation type="submission" date="2021-07" db="EMBL/GenBank/DDBJ databases">
        <title>Genomic diversity and antimicrobial resistance of Prevotella spp. isolated from chronic lung disease airways.</title>
        <authorList>
            <person name="Webb K.A."/>
            <person name="Olagoke O.S."/>
            <person name="Baird T."/>
            <person name="Neill J."/>
            <person name="Pham A."/>
            <person name="Wells T.J."/>
            <person name="Ramsay K.A."/>
            <person name="Bell S.C."/>
            <person name="Sarovich D.S."/>
            <person name="Price E.P."/>
        </authorList>
    </citation>
    <scope>NUCLEOTIDE SEQUENCE [LARGE SCALE GENOMIC DNA]</scope>
    <source>
        <strain evidence="2 3">SCHI0011.S.12</strain>
    </source>
</reference>
<dbReference type="EMBL" id="JAHXCT010000003">
    <property type="protein sequence ID" value="MBW4769037.1"/>
    <property type="molecule type" value="Genomic_DNA"/>
</dbReference>
<feature type="transmembrane region" description="Helical" evidence="1">
    <location>
        <begin position="111"/>
        <end position="130"/>
    </location>
</feature>
<evidence type="ECO:0000256" key="1">
    <source>
        <dbReference type="SAM" id="Phobius"/>
    </source>
</evidence>
<sequence>MANVIILSAILLSVVGINYGCMKLAVLNPNIISGFELSEEPEQREYDKAWLRLLHKYMRAANIVTLIGGIVGIISGLQIIYYLFLVLPISFAALLAYSRRKLIVKKKGRKLAMVITMLLVIGLTCLPILYSSQNDLKVILLDDRMEISGLYGLDIPLCKISEAKLCQSLPKISIKTNGFALGETCLGHFRTTDGKDVILFTHSDNFFIQLTQSDGNTYYLSYKDAKATKQLFNRIQKQIEITK</sequence>
<name>A0ABS6YBT8_9BACT</name>
<evidence type="ECO:0000313" key="3">
    <source>
        <dbReference type="Proteomes" id="UP000788426"/>
    </source>
</evidence>
<keyword evidence="3" id="KW-1185">Reference proteome</keyword>
<proteinExistence type="predicted"/>
<dbReference type="GeneID" id="93183077"/>
<accession>A0ABS6YBT8</accession>
<evidence type="ECO:0008006" key="4">
    <source>
        <dbReference type="Google" id="ProtNLM"/>
    </source>
</evidence>
<dbReference type="Proteomes" id="UP000788426">
    <property type="component" value="Unassembled WGS sequence"/>
</dbReference>
<feature type="transmembrane region" description="Helical" evidence="1">
    <location>
        <begin position="80"/>
        <end position="99"/>
    </location>
</feature>
<keyword evidence="1" id="KW-0472">Membrane</keyword>
<gene>
    <name evidence="2" type="ORF">KZO38_04595</name>
</gene>
<dbReference type="RefSeq" id="WP_018363133.1">
    <property type="nucleotide sequence ID" value="NZ_CAJZHJ010000005.1"/>
</dbReference>
<organism evidence="2 3">
    <name type="scientific">Hoylesella nanceiensis</name>
    <dbReference type="NCBI Taxonomy" id="425941"/>
    <lineage>
        <taxon>Bacteria</taxon>
        <taxon>Pseudomonadati</taxon>
        <taxon>Bacteroidota</taxon>
        <taxon>Bacteroidia</taxon>
        <taxon>Bacteroidales</taxon>
        <taxon>Prevotellaceae</taxon>
        <taxon>Hoylesella</taxon>
    </lineage>
</organism>
<keyword evidence="1" id="KW-0812">Transmembrane</keyword>